<accession>A0A846H2Q3</accession>
<dbReference type="RefSeq" id="WP_039748559.1">
    <property type="nucleotide sequence ID" value="NZ_JTCM02000002.1"/>
</dbReference>
<feature type="chain" id="PRO_5032740965" evidence="1">
    <location>
        <begin position="29"/>
        <end position="173"/>
    </location>
</feature>
<evidence type="ECO:0000313" key="2">
    <source>
        <dbReference type="EMBL" id="NEU71378.1"/>
    </source>
</evidence>
<protein>
    <submittedName>
        <fullName evidence="2">Uncharacterized protein</fullName>
    </submittedName>
</protein>
<reference evidence="2 3" key="1">
    <citation type="journal article" date="2015" name="Genome Announc.">
        <title>Draft Genome Sequence of Cyanobacterium Hassallia byssoidea Strain VB512170, Isolated from Monuments in India.</title>
        <authorList>
            <person name="Singh D."/>
            <person name="Chandrababunaidu M.M."/>
            <person name="Panda A."/>
            <person name="Sen D."/>
            <person name="Bhattacharyya S."/>
            <person name="Adhikary S.P."/>
            <person name="Tripathy S."/>
        </authorList>
    </citation>
    <scope>NUCLEOTIDE SEQUENCE [LARGE SCALE GENOMIC DNA]</scope>
    <source>
        <strain evidence="2 3">VB512170</strain>
    </source>
</reference>
<sequence length="173" mass="17777">MRKLIRNSLIVSAVAVASATASVGKVHAQTADIDFNGTVGKTCSITKNGDGKIGVSDNNDSILTSRPDESSQGSLTTVTVNCNGSGVISVSPLTPVSTDAIALSQKSGYYAGAELYNDANAASLLTTTSTTINPNGTPKEVYVHAFARDNTNGGTTIPTGTYSFRTKVSVTPQ</sequence>
<dbReference type="Proteomes" id="UP000031549">
    <property type="component" value="Unassembled WGS sequence"/>
</dbReference>
<evidence type="ECO:0000313" key="3">
    <source>
        <dbReference type="Proteomes" id="UP000031549"/>
    </source>
</evidence>
<comment type="caution">
    <text evidence="2">The sequence shown here is derived from an EMBL/GenBank/DDBJ whole genome shotgun (WGS) entry which is preliminary data.</text>
</comment>
<name>A0A846H2Q3_9CYAN</name>
<feature type="signal peptide" evidence="1">
    <location>
        <begin position="1"/>
        <end position="28"/>
    </location>
</feature>
<evidence type="ECO:0000256" key="1">
    <source>
        <dbReference type="SAM" id="SignalP"/>
    </source>
</evidence>
<gene>
    <name evidence="2" type="ORF">PI95_001970</name>
</gene>
<organism evidence="2 3">
    <name type="scientific">Hassallia byssoidea VB512170</name>
    <dbReference type="NCBI Taxonomy" id="1304833"/>
    <lineage>
        <taxon>Bacteria</taxon>
        <taxon>Bacillati</taxon>
        <taxon>Cyanobacteriota</taxon>
        <taxon>Cyanophyceae</taxon>
        <taxon>Nostocales</taxon>
        <taxon>Tolypothrichaceae</taxon>
        <taxon>Hassallia</taxon>
    </lineage>
</organism>
<proteinExistence type="predicted"/>
<dbReference type="EMBL" id="JTCM02000002">
    <property type="protein sequence ID" value="NEU71378.1"/>
    <property type="molecule type" value="Genomic_DNA"/>
</dbReference>
<keyword evidence="1" id="KW-0732">Signal</keyword>
<keyword evidence="3" id="KW-1185">Reference proteome</keyword>
<dbReference type="AlphaFoldDB" id="A0A846H2Q3"/>